<dbReference type="Pfam" id="PF07842">
    <property type="entry name" value="GCFC"/>
    <property type="match status" value="1"/>
</dbReference>
<dbReference type="Gramene" id="EES01561">
    <property type="protein sequence ID" value="EES01561"/>
    <property type="gene ID" value="SORBI_3003G316100"/>
</dbReference>
<evidence type="ECO:0000313" key="3">
    <source>
        <dbReference type="Proteomes" id="UP000807115"/>
    </source>
</evidence>
<reference evidence="2" key="2">
    <citation type="submission" date="2020-10" db="EMBL/GenBank/DDBJ databases">
        <authorList>
            <person name="Cooper E.A."/>
            <person name="Brenton Z.W."/>
            <person name="Flinn B.S."/>
            <person name="Jenkins J."/>
            <person name="Shu S."/>
            <person name="Flowers D."/>
            <person name="Luo F."/>
            <person name="Wang Y."/>
            <person name="Xia P."/>
            <person name="Barry K."/>
            <person name="Daum C."/>
            <person name="Lipzen A."/>
            <person name="Yoshinaga Y."/>
            <person name="Schmutz J."/>
            <person name="Saski C."/>
            <person name="Vermerris W."/>
            <person name="Kresovich S."/>
        </authorList>
    </citation>
    <scope>NUCLEOTIDE SEQUENCE</scope>
</reference>
<dbReference type="Proteomes" id="UP000807115">
    <property type="component" value="Chromosome 3"/>
</dbReference>
<dbReference type="AlphaFoldDB" id="A0A921RHB2"/>
<organism evidence="2 3">
    <name type="scientific">Sorghum bicolor</name>
    <name type="common">Sorghum</name>
    <name type="synonym">Sorghum vulgare</name>
    <dbReference type="NCBI Taxonomy" id="4558"/>
    <lineage>
        <taxon>Eukaryota</taxon>
        <taxon>Viridiplantae</taxon>
        <taxon>Streptophyta</taxon>
        <taxon>Embryophyta</taxon>
        <taxon>Tracheophyta</taxon>
        <taxon>Spermatophyta</taxon>
        <taxon>Magnoliopsida</taxon>
        <taxon>Liliopsida</taxon>
        <taxon>Poales</taxon>
        <taxon>Poaceae</taxon>
        <taxon>PACMAD clade</taxon>
        <taxon>Panicoideae</taxon>
        <taxon>Andropogonodae</taxon>
        <taxon>Andropogoneae</taxon>
        <taxon>Sorghinae</taxon>
        <taxon>Sorghum</taxon>
    </lineage>
</organism>
<comment type="caution">
    <text evidence="2">The sequence shown here is derived from an EMBL/GenBank/DDBJ whole genome shotgun (WGS) entry which is preliminary data.</text>
</comment>
<evidence type="ECO:0000259" key="1">
    <source>
        <dbReference type="Pfam" id="PF07842"/>
    </source>
</evidence>
<protein>
    <recommendedName>
        <fullName evidence="1">GCF C-terminal domain-containing protein</fullName>
    </recommendedName>
</protein>
<evidence type="ECO:0000313" key="2">
    <source>
        <dbReference type="EMBL" id="KAG0539658.1"/>
    </source>
</evidence>
<dbReference type="PANTHER" id="PTHR23329:SF1">
    <property type="entry name" value="TUFTELIN-INTERACTING PROTEIN 11"/>
    <property type="match status" value="1"/>
</dbReference>
<reference evidence="2" key="1">
    <citation type="journal article" date="2019" name="BMC Genomics">
        <title>A new reference genome for Sorghum bicolor reveals high levels of sequence similarity between sweet and grain genotypes: implications for the genetics of sugar metabolism.</title>
        <authorList>
            <person name="Cooper E.A."/>
            <person name="Brenton Z.W."/>
            <person name="Flinn B.S."/>
            <person name="Jenkins J."/>
            <person name="Shu S."/>
            <person name="Flowers D."/>
            <person name="Luo F."/>
            <person name="Wang Y."/>
            <person name="Xia P."/>
            <person name="Barry K."/>
            <person name="Daum C."/>
            <person name="Lipzen A."/>
            <person name="Yoshinaga Y."/>
            <person name="Schmutz J."/>
            <person name="Saski C."/>
            <person name="Vermerris W."/>
            <person name="Kresovich S."/>
        </authorList>
    </citation>
    <scope>NUCLEOTIDE SEQUENCE</scope>
</reference>
<dbReference type="EMBL" id="CM027682">
    <property type="protein sequence ID" value="KAG0539658.1"/>
    <property type="molecule type" value="Genomic_DNA"/>
</dbReference>
<name>A0A921RHB2_SORBI</name>
<dbReference type="PANTHER" id="PTHR23329">
    <property type="entry name" value="TUFTELIN-INTERACTING PROTEIN 11-RELATED"/>
    <property type="match status" value="1"/>
</dbReference>
<dbReference type="InterPro" id="IPR022783">
    <property type="entry name" value="GCFC_dom"/>
</dbReference>
<feature type="domain" description="GCF C-terminal" evidence="1">
    <location>
        <begin position="1"/>
        <end position="75"/>
    </location>
</feature>
<dbReference type="InterPro" id="IPR045211">
    <property type="entry name" value="TFP11/STIP/Ntr1"/>
</dbReference>
<accession>A0A921RHB2</accession>
<gene>
    <name evidence="2" type="ORF">BDA96_03G340800</name>
</gene>
<dbReference type="GO" id="GO:0000390">
    <property type="term" value="P:spliceosomal complex disassembly"/>
    <property type="evidence" value="ECO:0007669"/>
    <property type="project" value="InterPro"/>
</dbReference>
<sequence length="176" mass="20544">METLCHSIEYKLSSVLRTSQAHDTSAYALLSPWRNVFDSALWEDLVARYYIVQKLKMALQELQINPADQKLDEFRSHHLLCSPNPDFNEIVNWYKVWKEIFPPELLTDTRIRMLLTLGLDLMDRAAEGLEVLQPGTGEDMAYSSTREVLIVQRNFKFMQQRKHQSSLLAMEQPSRI</sequence>
<proteinExistence type="predicted"/>